<evidence type="ECO:0000256" key="1">
    <source>
        <dbReference type="SAM" id="MobiDB-lite"/>
    </source>
</evidence>
<keyword evidence="3" id="KW-1185">Reference proteome</keyword>
<gene>
    <name evidence="2" type="ORF">SAMN04488513_101875</name>
</gene>
<protein>
    <submittedName>
        <fullName evidence="2">Uncharacterized protein</fullName>
    </submittedName>
</protein>
<evidence type="ECO:0000313" key="2">
    <source>
        <dbReference type="EMBL" id="SHI64468.1"/>
    </source>
</evidence>
<proteinExistence type="predicted"/>
<evidence type="ECO:0000313" key="3">
    <source>
        <dbReference type="Proteomes" id="UP000184543"/>
    </source>
</evidence>
<dbReference type="Proteomes" id="UP000184543">
    <property type="component" value="Unassembled WGS sequence"/>
</dbReference>
<reference evidence="3" key="1">
    <citation type="submission" date="2016-11" db="EMBL/GenBank/DDBJ databases">
        <authorList>
            <person name="Varghese N."/>
            <person name="Submissions S."/>
        </authorList>
    </citation>
    <scope>NUCLEOTIDE SEQUENCE [LARGE SCALE GENOMIC DNA]</scope>
    <source>
        <strain evidence="3">DSM 19858</strain>
    </source>
</reference>
<dbReference type="EMBL" id="FQYU01000001">
    <property type="protein sequence ID" value="SHI64468.1"/>
    <property type="molecule type" value="Genomic_DNA"/>
</dbReference>
<dbReference type="STRING" id="192903.SAMN04488513_101875"/>
<dbReference type="AlphaFoldDB" id="A0A1M6CUQ0"/>
<accession>A0A1M6CUQ0</accession>
<feature type="compositionally biased region" description="Polar residues" evidence="1">
    <location>
        <begin position="130"/>
        <end position="139"/>
    </location>
</feature>
<organism evidence="2 3">
    <name type="scientific">Pseudozobellia thermophila</name>
    <dbReference type="NCBI Taxonomy" id="192903"/>
    <lineage>
        <taxon>Bacteria</taxon>
        <taxon>Pseudomonadati</taxon>
        <taxon>Bacteroidota</taxon>
        <taxon>Flavobacteriia</taxon>
        <taxon>Flavobacteriales</taxon>
        <taxon>Flavobacteriaceae</taxon>
        <taxon>Pseudozobellia</taxon>
    </lineage>
</organism>
<sequence length="139" mass="16406">MESFYTTKKENHRRLHSFPPPRFQKFQMKLGNTGVHILIPPNSLTKHNHSARVQNGVLHLRIKKPKNNCAYYSRPMLYNGREKDIDFQIRLPDKGRRHINNVRFYNGAIKIRLSKEHNKTKGFTRWPGPSFSSHRSTVN</sequence>
<feature type="region of interest" description="Disordered" evidence="1">
    <location>
        <begin position="120"/>
        <end position="139"/>
    </location>
</feature>
<name>A0A1M6CUQ0_9FLAO</name>